<sequence>MCPGAPYRVGCTKGWIKATDTIEFERAKYAQELRHVGAAVRLLKERAHLMAAAFAGWQDMDYLGRGGCVWHRLAIAAGGDACAFLSPQLRGE</sequence>
<gene>
    <name evidence="1" type="ORF">CYMTET_35441</name>
</gene>
<dbReference type="EMBL" id="LGRX02022682">
    <property type="protein sequence ID" value="KAK3255373.1"/>
    <property type="molecule type" value="Genomic_DNA"/>
</dbReference>
<evidence type="ECO:0000313" key="2">
    <source>
        <dbReference type="Proteomes" id="UP001190700"/>
    </source>
</evidence>
<name>A0AAE0F963_9CHLO</name>
<evidence type="ECO:0000313" key="1">
    <source>
        <dbReference type="EMBL" id="KAK3255373.1"/>
    </source>
</evidence>
<dbReference type="AlphaFoldDB" id="A0AAE0F963"/>
<reference evidence="1 2" key="1">
    <citation type="journal article" date="2015" name="Genome Biol. Evol.">
        <title>Comparative Genomics of a Bacterivorous Green Alga Reveals Evolutionary Causalities and Consequences of Phago-Mixotrophic Mode of Nutrition.</title>
        <authorList>
            <person name="Burns J.A."/>
            <person name="Paasch A."/>
            <person name="Narechania A."/>
            <person name="Kim E."/>
        </authorList>
    </citation>
    <scope>NUCLEOTIDE SEQUENCE [LARGE SCALE GENOMIC DNA]</scope>
    <source>
        <strain evidence="1 2">PLY_AMNH</strain>
    </source>
</reference>
<keyword evidence="2" id="KW-1185">Reference proteome</keyword>
<comment type="caution">
    <text evidence="1">The sequence shown here is derived from an EMBL/GenBank/DDBJ whole genome shotgun (WGS) entry which is preliminary data.</text>
</comment>
<dbReference type="Proteomes" id="UP001190700">
    <property type="component" value="Unassembled WGS sequence"/>
</dbReference>
<accession>A0AAE0F963</accession>
<organism evidence="1 2">
    <name type="scientific">Cymbomonas tetramitiformis</name>
    <dbReference type="NCBI Taxonomy" id="36881"/>
    <lineage>
        <taxon>Eukaryota</taxon>
        <taxon>Viridiplantae</taxon>
        <taxon>Chlorophyta</taxon>
        <taxon>Pyramimonadophyceae</taxon>
        <taxon>Pyramimonadales</taxon>
        <taxon>Pyramimonadaceae</taxon>
        <taxon>Cymbomonas</taxon>
    </lineage>
</organism>
<protein>
    <submittedName>
        <fullName evidence="1">Uncharacterized protein</fullName>
    </submittedName>
</protein>
<proteinExistence type="predicted"/>